<evidence type="ECO:0000256" key="1">
    <source>
        <dbReference type="SAM" id="Phobius"/>
    </source>
</evidence>
<organism evidence="3 4">
    <name type="scientific">Teladorsagia circumcincta</name>
    <name type="common">Brown stomach worm</name>
    <name type="synonym">Ostertagia circumcincta</name>
    <dbReference type="NCBI Taxonomy" id="45464"/>
    <lineage>
        <taxon>Eukaryota</taxon>
        <taxon>Metazoa</taxon>
        <taxon>Ecdysozoa</taxon>
        <taxon>Nematoda</taxon>
        <taxon>Chromadorea</taxon>
        <taxon>Rhabditida</taxon>
        <taxon>Rhabditina</taxon>
        <taxon>Rhabditomorpha</taxon>
        <taxon>Strongyloidea</taxon>
        <taxon>Trichostrongylidae</taxon>
        <taxon>Teladorsagia</taxon>
    </lineage>
</organism>
<dbReference type="InterPro" id="IPR016161">
    <property type="entry name" value="Ald_DH/histidinol_DH"/>
</dbReference>
<dbReference type="EMBL" id="KZ348310">
    <property type="protein sequence ID" value="PIO66365.1"/>
    <property type="molecule type" value="Genomic_DNA"/>
</dbReference>
<dbReference type="InterPro" id="IPR015590">
    <property type="entry name" value="Aldehyde_DH_dom"/>
</dbReference>
<protein>
    <recommendedName>
        <fullName evidence="2">Aldehyde dehydrogenase domain-containing protein</fullName>
    </recommendedName>
</protein>
<name>A0A2G9U862_TELCI</name>
<dbReference type="Gene3D" id="3.40.605.10">
    <property type="entry name" value="Aldehyde Dehydrogenase, Chain A, domain 1"/>
    <property type="match status" value="1"/>
</dbReference>
<evidence type="ECO:0000313" key="3">
    <source>
        <dbReference type="EMBL" id="PIO66365.1"/>
    </source>
</evidence>
<feature type="domain" description="Aldehyde dehydrogenase" evidence="2">
    <location>
        <begin position="10"/>
        <end position="128"/>
    </location>
</feature>
<dbReference type="SUPFAM" id="SSF53720">
    <property type="entry name" value="ALDH-like"/>
    <property type="match status" value="1"/>
</dbReference>
<evidence type="ECO:0000259" key="2">
    <source>
        <dbReference type="Pfam" id="PF00171"/>
    </source>
</evidence>
<proteinExistence type="predicted"/>
<dbReference type="Pfam" id="PF00171">
    <property type="entry name" value="Aldedh"/>
    <property type="match status" value="1"/>
</dbReference>
<keyword evidence="1" id="KW-1133">Transmembrane helix</keyword>
<feature type="transmembrane region" description="Helical" evidence="1">
    <location>
        <begin position="14"/>
        <end position="35"/>
    </location>
</feature>
<keyword evidence="4" id="KW-1185">Reference proteome</keyword>
<gene>
    <name evidence="3" type="ORF">TELCIR_11926</name>
</gene>
<dbReference type="Proteomes" id="UP000230423">
    <property type="component" value="Unassembled WGS sequence"/>
</dbReference>
<dbReference type="AlphaFoldDB" id="A0A2G9U862"/>
<keyword evidence="1" id="KW-0472">Membrane</keyword>
<dbReference type="InterPro" id="IPR016162">
    <property type="entry name" value="Ald_DH_N"/>
</dbReference>
<dbReference type="PANTHER" id="PTHR11699">
    <property type="entry name" value="ALDEHYDE DEHYDROGENASE-RELATED"/>
    <property type="match status" value="1"/>
</dbReference>
<dbReference type="OrthoDB" id="5811799at2759"/>
<keyword evidence="1" id="KW-0812">Transmembrane</keyword>
<sequence length="130" mass="14002">MGDAPTASEVCGEIIPWISPLLTLTWMFAPALAMGNTIVMKLPERTPLSGLHMASLIQEAGFPEGVVNVVVGYRAKAGRALVTHKGINGMASIKILRKAIEDAAHFSDKTYPIEVNNRSPTIVFADSNRK</sequence>
<reference evidence="3 4" key="1">
    <citation type="submission" date="2015-09" db="EMBL/GenBank/DDBJ databases">
        <title>Draft genome of the parasitic nematode Teladorsagia circumcincta isolate WARC Sus (inbred).</title>
        <authorList>
            <person name="Mitreva M."/>
        </authorList>
    </citation>
    <scope>NUCLEOTIDE SEQUENCE [LARGE SCALE GENOMIC DNA]</scope>
    <source>
        <strain evidence="3 4">S</strain>
    </source>
</reference>
<evidence type="ECO:0000313" key="4">
    <source>
        <dbReference type="Proteomes" id="UP000230423"/>
    </source>
</evidence>
<accession>A0A2G9U862</accession>
<dbReference type="GO" id="GO:0016491">
    <property type="term" value="F:oxidoreductase activity"/>
    <property type="evidence" value="ECO:0007669"/>
    <property type="project" value="InterPro"/>
</dbReference>